<dbReference type="OrthoDB" id="6846267at2759"/>
<dbReference type="RefSeq" id="XP_028472274.1">
    <property type="nucleotide sequence ID" value="XM_028619405.1"/>
</dbReference>
<dbReference type="SUPFAM" id="SSF53474">
    <property type="entry name" value="alpha/beta-Hydrolases"/>
    <property type="match status" value="1"/>
</dbReference>
<organism evidence="2 3">
    <name type="scientific">Apiotrichum porosum</name>
    <dbReference type="NCBI Taxonomy" id="105984"/>
    <lineage>
        <taxon>Eukaryota</taxon>
        <taxon>Fungi</taxon>
        <taxon>Dikarya</taxon>
        <taxon>Basidiomycota</taxon>
        <taxon>Agaricomycotina</taxon>
        <taxon>Tremellomycetes</taxon>
        <taxon>Trichosporonales</taxon>
        <taxon>Trichosporonaceae</taxon>
        <taxon>Apiotrichum</taxon>
    </lineage>
</organism>
<sequence length="428" mass="46173">MATLNLPQGTYRGLEANDVESFRGIPFAYHPTRFAPPAPVTLSNPDKRSLDGEIDATTRGPMCPQTPSRLEMVTGPLPPDTGVLEEGTGCLSIFRPGGITLPLPIMVYVHGGGFVSGGSQVGWYDGERLAREGVIVIPIAYRLGAFGFLYGSTTSKHALGVQDLITALEWVHANAVSIGGDATRVCTFGQSAGGYLQQVLLDAVPHLIRRCIIQSSPGNSAQDVKQAKASRDLFLASLPQGRTPETVTTAEFLAAQTQTFIKNQTGAVPFLPTLEQVPGRSKVTTLQGQKHDIVIGWAADDERVFAMMEAGKQRVPLDQAKLPHDKYCTIDEWEAASVALANDLRSNGHEVTLYRLYWKPRGSLLGAVHCIDLPLLLGDAAAWDKAPLKGEATFEEIDVAGQPLRRMWAQFARDGTAPTAVHGVLEIR</sequence>
<comment type="caution">
    <text evidence="2">The sequence shown here is derived from an EMBL/GenBank/DDBJ whole genome shotgun (WGS) entry which is preliminary data.</text>
</comment>
<evidence type="ECO:0000313" key="3">
    <source>
        <dbReference type="Proteomes" id="UP000279236"/>
    </source>
</evidence>
<dbReference type="PANTHER" id="PTHR11559">
    <property type="entry name" value="CARBOXYLESTERASE"/>
    <property type="match status" value="1"/>
</dbReference>
<evidence type="ECO:0000259" key="1">
    <source>
        <dbReference type="Pfam" id="PF00135"/>
    </source>
</evidence>
<keyword evidence="3" id="KW-1185">Reference proteome</keyword>
<protein>
    <recommendedName>
        <fullName evidence="1">Carboxylesterase type B domain-containing protein</fullName>
    </recommendedName>
</protein>
<name>A0A427XEF6_9TREE</name>
<gene>
    <name evidence="2" type="ORF">EHS24_003757</name>
</gene>
<accession>A0A427XEF6</accession>
<dbReference type="InterPro" id="IPR029058">
    <property type="entry name" value="AB_hydrolase_fold"/>
</dbReference>
<dbReference type="AlphaFoldDB" id="A0A427XEF6"/>
<reference evidence="2 3" key="1">
    <citation type="submission" date="2018-11" db="EMBL/GenBank/DDBJ databases">
        <title>Genome sequence of Apiotrichum porosum DSM 27194.</title>
        <authorList>
            <person name="Aliyu H."/>
            <person name="Gorte O."/>
            <person name="Ochsenreither K."/>
        </authorList>
    </citation>
    <scope>NUCLEOTIDE SEQUENCE [LARGE SCALE GENOMIC DNA]</scope>
    <source>
        <strain evidence="2 3">DSM 27194</strain>
    </source>
</reference>
<proteinExistence type="predicted"/>
<feature type="domain" description="Carboxylesterase type B" evidence="1">
    <location>
        <begin position="4"/>
        <end position="313"/>
    </location>
</feature>
<dbReference type="Gene3D" id="3.40.50.1820">
    <property type="entry name" value="alpha/beta hydrolase"/>
    <property type="match status" value="1"/>
</dbReference>
<dbReference type="Proteomes" id="UP000279236">
    <property type="component" value="Unassembled WGS sequence"/>
</dbReference>
<evidence type="ECO:0000313" key="2">
    <source>
        <dbReference type="EMBL" id="RSH77127.1"/>
    </source>
</evidence>
<dbReference type="STRING" id="105984.A0A427XEF6"/>
<dbReference type="InterPro" id="IPR002018">
    <property type="entry name" value="CarbesteraseB"/>
</dbReference>
<dbReference type="GeneID" id="39588300"/>
<dbReference type="Pfam" id="PF00135">
    <property type="entry name" value="COesterase"/>
    <property type="match status" value="1"/>
</dbReference>
<dbReference type="EMBL" id="RSCE01000018">
    <property type="protein sequence ID" value="RSH77127.1"/>
    <property type="molecule type" value="Genomic_DNA"/>
</dbReference>
<dbReference type="InterPro" id="IPR050309">
    <property type="entry name" value="Type-B_Carboxylest/Lipase"/>
</dbReference>